<dbReference type="Proteomes" id="UP001148312">
    <property type="component" value="Unassembled WGS sequence"/>
</dbReference>
<sequence length="65" mass="7122">MTGSALSYDHASHEVATELDRAFLVNKRPESILFPAAGELQPLVCRTDVFVDHSRPDEIVSTIAP</sequence>
<reference evidence="1" key="2">
    <citation type="journal article" date="2023" name="IMA Fungus">
        <title>Comparative genomic study of the Penicillium genus elucidates a diverse pangenome and 15 lateral gene transfer events.</title>
        <authorList>
            <person name="Petersen C."/>
            <person name="Sorensen T."/>
            <person name="Nielsen M.R."/>
            <person name="Sondergaard T.E."/>
            <person name="Sorensen J.L."/>
            <person name="Fitzpatrick D.A."/>
            <person name="Frisvad J.C."/>
            <person name="Nielsen K.L."/>
        </authorList>
    </citation>
    <scope>NUCLEOTIDE SEQUENCE</scope>
    <source>
        <strain evidence="1">IBT 30728</strain>
    </source>
</reference>
<dbReference type="GeneID" id="81620257"/>
<protein>
    <submittedName>
        <fullName evidence="1">Uncharacterized protein</fullName>
    </submittedName>
</protein>
<dbReference type="RefSeq" id="XP_056794301.1">
    <property type="nucleotide sequence ID" value="XM_056930008.1"/>
</dbReference>
<accession>A0A9W9XLP6</accession>
<comment type="caution">
    <text evidence="1">The sequence shown here is derived from an EMBL/GenBank/DDBJ whole genome shotgun (WGS) entry which is preliminary data.</text>
</comment>
<reference evidence="1" key="1">
    <citation type="submission" date="2022-12" db="EMBL/GenBank/DDBJ databases">
        <authorList>
            <person name="Petersen C."/>
        </authorList>
    </citation>
    <scope>NUCLEOTIDE SEQUENCE</scope>
    <source>
        <strain evidence="1">IBT 30728</strain>
    </source>
</reference>
<dbReference type="EMBL" id="JAPWDQ010000001">
    <property type="protein sequence ID" value="KAJ5495288.1"/>
    <property type="molecule type" value="Genomic_DNA"/>
</dbReference>
<gene>
    <name evidence="1" type="ORF">N7539_000404</name>
</gene>
<name>A0A9W9XLP6_9EURO</name>
<proteinExistence type="predicted"/>
<organism evidence="1 2">
    <name type="scientific">Penicillium diatomitis</name>
    <dbReference type="NCBI Taxonomy" id="2819901"/>
    <lineage>
        <taxon>Eukaryota</taxon>
        <taxon>Fungi</taxon>
        <taxon>Dikarya</taxon>
        <taxon>Ascomycota</taxon>
        <taxon>Pezizomycotina</taxon>
        <taxon>Eurotiomycetes</taxon>
        <taxon>Eurotiomycetidae</taxon>
        <taxon>Eurotiales</taxon>
        <taxon>Aspergillaceae</taxon>
        <taxon>Penicillium</taxon>
    </lineage>
</organism>
<keyword evidence="2" id="KW-1185">Reference proteome</keyword>
<evidence type="ECO:0000313" key="1">
    <source>
        <dbReference type="EMBL" id="KAJ5495288.1"/>
    </source>
</evidence>
<dbReference type="AlphaFoldDB" id="A0A9W9XLP6"/>
<evidence type="ECO:0000313" key="2">
    <source>
        <dbReference type="Proteomes" id="UP001148312"/>
    </source>
</evidence>